<comment type="caution">
    <text evidence="1">The sequence shown here is derived from an EMBL/GenBank/DDBJ whole genome shotgun (WGS) entry which is preliminary data.</text>
</comment>
<organism evidence="1 2">
    <name type="scientific">Corynebacterium ammoniagenes DSM 20306</name>
    <dbReference type="NCBI Taxonomy" id="649754"/>
    <lineage>
        <taxon>Bacteria</taxon>
        <taxon>Bacillati</taxon>
        <taxon>Actinomycetota</taxon>
        <taxon>Actinomycetes</taxon>
        <taxon>Mycobacteriales</taxon>
        <taxon>Corynebacteriaceae</taxon>
        <taxon>Corynebacterium</taxon>
    </lineage>
</organism>
<evidence type="ECO:0000313" key="1">
    <source>
        <dbReference type="EMBL" id="EFG80103.1"/>
    </source>
</evidence>
<reference evidence="1 2" key="1">
    <citation type="submission" date="2010-04" db="EMBL/GenBank/DDBJ databases">
        <authorList>
            <person name="Weinstock G."/>
            <person name="Sodergren E."/>
            <person name="Clifton S."/>
            <person name="Fulton L."/>
            <person name="Fulton B."/>
            <person name="Courtney L."/>
            <person name="Fronick C."/>
            <person name="Harrison M."/>
            <person name="Strong C."/>
            <person name="Farmer C."/>
            <person name="Delahaunty K."/>
            <person name="Markovic C."/>
            <person name="Hall O."/>
            <person name="Minx P."/>
            <person name="Tomlinson C."/>
            <person name="Mitreva M."/>
            <person name="Hou S."/>
            <person name="Wollam A."/>
            <person name="Pepin K.H."/>
            <person name="Johnson M."/>
            <person name="Bhonagiri V."/>
            <person name="Zhang X."/>
            <person name="Suruliraj S."/>
            <person name="Warren W."/>
            <person name="Chinwalla A."/>
            <person name="Mardis E.R."/>
            <person name="Wilson R.K."/>
        </authorList>
    </citation>
    <scope>NUCLEOTIDE SEQUENCE [LARGE SCALE GENOMIC DNA]</scope>
    <source>
        <strain evidence="1 2">DSM 20306</strain>
    </source>
</reference>
<name>A0ABP2I9G5_CORAM</name>
<dbReference type="Proteomes" id="UP000006015">
    <property type="component" value="Unassembled WGS sequence"/>
</dbReference>
<keyword evidence="2" id="KW-1185">Reference proteome</keyword>
<gene>
    <name evidence="1" type="ORF">HMPREF0281_02658</name>
</gene>
<evidence type="ECO:0000313" key="2">
    <source>
        <dbReference type="Proteomes" id="UP000006015"/>
    </source>
</evidence>
<accession>A0ABP2I9G5</accession>
<sequence length="77" mass="9089">MKTNKLLPVKKASRIVEDYFFIFQSLPQSWQRAVFTFFVLVLWVPLDFFHTRLDIPRVPNAVMVRAALFMLPPRPVP</sequence>
<dbReference type="EMBL" id="ADNS01000032">
    <property type="protein sequence ID" value="EFG80103.1"/>
    <property type="molecule type" value="Genomic_DNA"/>
</dbReference>
<proteinExistence type="predicted"/>
<protein>
    <submittedName>
        <fullName evidence="1">Uncharacterized protein</fullName>
    </submittedName>
</protein>